<reference evidence="1" key="1">
    <citation type="journal article" date="2021" name="Proc. Natl. Acad. Sci. U.S.A.">
        <title>A Catalog of Tens of Thousands of Viruses from Human Metagenomes Reveals Hidden Associations with Chronic Diseases.</title>
        <authorList>
            <person name="Tisza M.J."/>
            <person name="Buck C.B."/>
        </authorList>
    </citation>
    <scope>NUCLEOTIDE SEQUENCE</scope>
    <source>
        <strain evidence="1">Cttzo28</strain>
    </source>
</reference>
<accession>A0A8S5RTJ6</accession>
<sequence length="43" mass="4894">MTTFKWFSPAPATLAEGQALYRKLAATHHPDVADLWNHRAERS</sequence>
<protein>
    <submittedName>
        <fullName evidence="1">Uncharacterized protein</fullName>
    </submittedName>
</protein>
<evidence type="ECO:0000313" key="1">
    <source>
        <dbReference type="EMBL" id="DAE92850.1"/>
    </source>
</evidence>
<dbReference type="EMBL" id="BK055796">
    <property type="protein sequence ID" value="DAE92850.1"/>
    <property type="molecule type" value="Genomic_DNA"/>
</dbReference>
<organism evidence="1">
    <name type="scientific">Ackermannviridae sp</name>
    <dbReference type="NCBI Taxonomy" id="2831612"/>
    <lineage>
        <taxon>Viruses</taxon>
        <taxon>Duplodnaviria</taxon>
        <taxon>Heunggongvirae</taxon>
        <taxon>Uroviricota</taxon>
        <taxon>Caudoviricetes</taxon>
        <taxon>Pantevenvirales</taxon>
        <taxon>Ackermannviridae</taxon>
    </lineage>
</organism>
<name>A0A8S5RTJ6_9CAUD</name>
<proteinExistence type="predicted"/>